<dbReference type="AlphaFoldDB" id="A0A1A9VVC6"/>
<evidence type="ECO:0000313" key="3">
    <source>
        <dbReference type="Proteomes" id="UP000078200"/>
    </source>
</evidence>
<dbReference type="VEuPathDB" id="VectorBase:GAUT048887"/>
<keyword evidence="1" id="KW-1133">Transmembrane helix</keyword>
<accession>A0A1A9VVC6</accession>
<feature type="transmembrane region" description="Helical" evidence="1">
    <location>
        <begin position="172"/>
        <end position="192"/>
    </location>
</feature>
<dbReference type="Proteomes" id="UP000078200">
    <property type="component" value="Unassembled WGS sequence"/>
</dbReference>
<sequence length="215" mass="22858">MPALVLLDGVVGDPATLGGNSNCRSTLLHGLESNSTPVVPELTPFTISVKSGEVGSILMKCCSSSDCSAINCEDDSLVKRGLRQPFSDFSVSLVDFLFGRLPSELLALLFFIINVVASFLSLLWEAVVSVMPMPSTKPPPESSCCCSKPACAITASQSICVPSLAATTTAPLESIPCVNFCLFAGYYIYLFIRFEYVVDGEKAKGGRLVFGSSFI</sequence>
<dbReference type="EnsemblMetazoa" id="GAUT048887-RA">
    <property type="protein sequence ID" value="GAUT048887-PA"/>
    <property type="gene ID" value="GAUT048887"/>
</dbReference>
<organism evidence="2 3">
    <name type="scientific">Glossina austeni</name>
    <name type="common">Savannah tsetse fly</name>
    <dbReference type="NCBI Taxonomy" id="7395"/>
    <lineage>
        <taxon>Eukaryota</taxon>
        <taxon>Metazoa</taxon>
        <taxon>Ecdysozoa</taxon>
        <taxon>Arthropoda</taxon>
        <taxon>Hexapoda</taxon>
        <taxon>Insecta</taxon>
        <taxon>Pterygota</taxon>
        <taxon>Neoptera</taxon>
        <taxon>Endopterygota</taxon>
        <taxon>Diptera</taxon>
        <taxon>Brachycera</taxon>
        <taxon>Muscomorpha</taxon>
        <taxon>Hippoboscoidea</taxon>
        <taxon>Glossinidae</taxon>
        <taxon>Glossina</taxon>
    </lineage>
</organism>
<proteinExistence type="predicted"/>
<feature type="transmembrane region" description="Helical" evidence="1">
    <location>
        <begin position="105"/>
        <end position="124"/>
    </location>
</feature>
<evidence type="ECO:0000256" key="1">
    <source>
        <dbReference type="SAM" id="Phobius"/>
    </source>
</evidence>
<protein>
    <submittedName>
        <fullName evidence="2">Uncharacterized protein</fullName>
    </submittedName>
</protein>
<keyword evidence="3" id="KW-1185">Reference proteome</keyword>
<keyword evidence="1" id="KW-0812">Transmembrane</keyword>
<evidence type="ECO:0000313" key="2">
    <source>
        <dbReference type="EnsemblMetazoa" id="GAUT048887-PA"/>
    </source>
</evidence>
<keyword evidence="1" id="KW-0472">Membrane</keyword>
<reference evidence="2" key="1">
    <citation type="submission" date="2020-05" db="UniProtKB">
        <authorList>
            <consortium name="EnsemblMetazoa"/>
        </authorList>
    </citation>
    <scope>IDENTIFICATION</scope>
    <source>
        <strain evidence="2">TTRI</strain>
    </source>
</reference>
<name>A0A1A9VVC6_GLOAU</name>